<dbReference type="KEGG" id="psco:LY89DRAFT_377817"/>
<keyword evidence="1" id="KW-0812">Transmembrane</keyword>
<keyword evidence="1" id="KW-1133">Transmembrane helix</keyword>
<evidence type="ECO:0000256" key="1">
    <source>
        <dbReference type="SAM" id="Phobius"/>
    </source>
</evidence>
<keyword evidence="1" id="KW-0472">Membrane</keyword>
<dbReference type="RefSeq" id="XP_018075911.1">
    <property type="nucleotide sequence ID" value="XM_018207103.1"/>
</dbReference>
<evidence type="ECO:0000313" key="3">
    <source>
        <dbReference type="Proteomes" id="UP000070700"/>
    </source>
</evidence>
<evidence type="ECO:0000313" key="2">
    <source>
        <dbReference type="EMBL" id="KUJ21556.1"/>
    </source>
</evidence>
<proteinExistence type="predicted"/>
<accession>A0A194XN45</accession>
<sequence>MLHVMPISFGFFGVLGGFIAFAMFSCVEGEGNEFPAWTRGPEIQLSHLTHQRSRPFRSLHMDQPQ</sequence>
<dbReference type="EMBL" id="KQ947407">
    <property type="protein sequence ID" value="KUJ21556.1"/>
    <property type="molecule type" value="Genomic_DNA"/>
</dbReference>
<gene>
    <name evidence="2" type="ORF">LY89DRAFT_377817</name>
</gene>
<dbReference type="InParanoid" id="A0A194XN45"/>
<keyword evidence="3" id="KW-1185">Reference proteome</keyword>
<name>A0A194XN45_MOLSC</name>
<protein>
    <submittedName>
        <fullName evidence="2">Uncharacterized protein</fullName>
    </submittedName>
</protein>
<organism evidence="2 3">
    <name type="scientific">Mollisia scopiformis</name>
    <name type="common">Conifer needle endophyte fungus</name>
    <name type="synonym">Phialocephala scopiformis</name>
    <dbReference type="NCBI Taxonomy" id="149040"/>
    <lineage>
        <taxon>Eukaryota</taxon>
        <taxon>Fungi</taxon>
        <taxon>Dikarya</taxon>
        <taxon>Ascomycota</taxon>
        <taxon>Pezizomycotina</taxon>
        <taxon>Leotiomycetes</taxon>
        <taxon>Helotiales</taxon>
        <taxon>Mollisiaceae</taxon>
        <taxon>Mollisia</taxon>
    </lineage>
</organism>
<reference evidence="2 3" key="1">
    <citation type="submission" date="2015-10" db="EMBL/GenBank/DDBJ databases">
        <title>Full genome of DAOMC 229536 Phialocephala scopiformis, a fungal endophyte of spruce producing the potent anti-insectan compound rugulosin.</title>
        <authorList>
            <consortium name="DOE Joint Genome Institute"/>
            <person name="Walker A.K."/>
            <person name="Frasz S.L."/>
            <person name="Seifert K.A."/>
            <person name="Miller J.D."/>
            <person name="Mondo S.J."/>
            <person name="Labutti K."/>
            <person name="Lipzen A."/>
            <person name="Dockter R."/>
            <person name="Kennedy M."/>
            <person name="Grigoriev I.V."/>
            <person name="Spatafora J.W."/>
        </authorList>
    </citation>
    <scope>NUCLEOTIDE SEQUENCE [LARGE SCALE GENOMIC DNA]</scope>
    <source>
        <strain evidence="2 3">CBS 120377</strain>
    </source>
</reference>
<feature type="transmembrane region" description="Helical" evidence="1">
    <location>
        <begin position="6"/>
        <end position="27"/>
    </location>
</feature>
<dbReference type="GeneID" id="28816829"/>
<dbReference type="AlphaFoldDB" id="A0A194XN45"/>
<dbReference type="Proteomes" id="UP000070700">
    <property type="component" value="Unassembled WGS sequence"/>
</dbReference>